<dbReference type="InterPro" id="IPR008407">
    <property type="entry name" value="Brnchd-chn_aa_trnsp_AzlD"/>
</dbReference>
<accession>A0A916NF83</accession>
<dbReference type="RefSeq" id="WP_216796452.1">
    <property type="nucleotide sequence ID" value="NZ_OU343031.1"/>
</dbReference>
<feature type="transmembrane region" description="Helical" evidence="1">
    <location>
        <begin position="6"/>
        <end position="28"/>
    </location>
</feature>
<organism evidence="2 3">
    <name type="scientific">Candidatus Vallotiella hemipterorum</name>
    <dbReference type="NCBI Taxonomy" id="1177213"/>
    <lineage>
        <taxon>Bacteria</taxon>
        <taxon>Pseudomonadati</taxon>
        <taxon>Pseudomonadota</taxon>
        <taxon>Betaproteobacteria</taxon>
        <taxon>Burkholderiales</taxon>
        <taxon>Burkholderiaceae</taxon>
        <taxon>Candidatus Vallotiella</taxon>
    </lineage>
</organism>
<name>A0A916NF83_9BURK</name>
<dbReference type="KEGG" id="vtr:MYVALT_G_01770"/>
<gene>
    <name evidence="2" type="ORF">MYVALT_G_01770</name>
</gene>
<keyword evidence="1" id="KW-1133">Transmembrane helix</keyword>
<evidence type="ECO:0000313" key="2">
    <source>
        <dbReference type="EMBL" id="CAG7597371.1"/>
    </source>
</evidence>
<dbReference type="EMBL" id="OU343031">
    <property type="protein sequence ID" value="CAG7597371.1"/>
    <property type="molecule type" value="Genomic_DNA"/>
</dbReference>
<feature type="transmembrane region" description="Helical" evidence="1">
    <location>
        <begin position="89"/>
        <end position="107"/>
    </location>
</feature>
<dbReference type="AlphaFoldDB" id="A0A916NF83"/>
<protein>
    <submittedName>
        <fullName evidence="2">Branched-chain amino acid transport protein azlD</fullName>
    </submittedName>
</protein>
<keyword evidence="1" id="KW-0812">Transmembrane</keyword>
<feature type="transmembrane region" description="Helical" evidence="1">
    <location>
        <begin position="40"/>
        <end position="59"/>
    </location>
</feature>
<reference evidence="2" key="1">
    <citation type="submission" date="2021-06" db="EMBL/GenBank/DDBJ databases">
        <authorList>
            <person name="Szabo G."/>
        </authorList>
    </citation>
    <scope>NUCLEOTIDE SEQUENCE</scope>
    <source>
        <strain evidence="2">MYVALT</strain>
    </source>
</reference>
<evidence type="ECO:0000256" key="1">
    <source>
        <dbReference type="SAM" id="Phobius"/>
    </source>
</evidence>
<keyword evidence="3" id="KW-1185">Reference proteome</keyword>
<dbReference type="Pfam" id="PF05437">
    <property type="entry name" value="AzlD"/>
    <property type="match status" value="1"/>
</dbReference>
<dbReference type="Proteomes" id="UP000693996">
    <property type="component" value="Chromosome"/>
</dbReference>
<sequence>MSSTKIWLAIVGMMIVTAVTRSAFLLGGDRLVLPERVLRALRYAPAAALIAVVIPDVAITPQGLSFGLENHAWYGAVAGTLWFLWRRSMVQTIIVGMLAFTALRLWCP</sequence>
<evidence type="ECO:0000313" key="3">
    <source>
        <dbReference type="Proteomes" id="UP000693996"/>
    </source>
</evidence>
<proteinExistence type="predicted"/>
<keyword evidence="1" id="KW-0472">Membrane</keyword>